<keyword evidence="9 12" id="KW-1133">Transmembrane helix</keyword>
<comment type="caution">
    <text evidence="13">The sequence shown here is derived from an EMBL/GenBank/DDBJ whole genome shotgun (WGS) entry which is preliminary data.</text>
</comment>
<organism evidence="13 14">
    <name type="scientific">Allohahella marinimesophila</name>
    <dbReference type="NCBI Taxonomy" id="1054972"/>
    <lineage>
        <taxon>Bacteria</taxon>
        <taxon>Pseudomonadati</taxon>
        <taxon>Pseudomonadota</taxon>
        <taxon>Gammaproteobacteria</taxon>
        <taxon>Oceanospirillales</taxon>
        <taxon>Hahellaceae</taxon>
        <taxon>Allohahella</taxon>
    </lineage>
</organism>
<dbReference type="Proteomes" id="UP001501337">
    <property type="component" value="Unassembled WGS sequence"/>
</dbReference>
<dbReference type="EMBL" id="BAABBO010000007">
    <property type="protein sequence ID" value="GAA3959200.1"/>
    <property type="molecule type" value="Genomic_DNA"/>
</dbReference>
<keyword evidence="10 12" id="KW-0472">Membrane</keyword>
<evidence type="ECO:0000256" key="1">
    <source>
        <dbReference type="ARBA" id="ARBA00002265"/>
    </source>
</evidence>
<sequence>MSHFIIARYISRQLLTSMAAVTLILLLIFMSGRFIRYLADVASGRFSPDVLFAVMGYRLPGFLELILPLAFFLGILLAYGRMYMESEMTVLSACGMSPQQLILITMIPASIVMAIVAALSLYVSPWGVKHVERIFYEQSKVTEFELLVPGRFQSLRDGNRVTYTESLSADKTEMQSVFIAERDETDGTIAVLVAERGRQEIMPDTGTRYIILDDGARYDGQPGRNDYSVVTYQDYGLKLTDSIEGRRRKQIEGLPTAGLWRSATPQHEALLQWRISLPLLVPIVALIAIAMSRVNPRQGRFFHLLPAMLVYLAYLGLLIVARKQLEKERLPEWLGLWVVHVVFFVIALFMIFGPKLLQRLFGKKKTLPPAYAQFPPQAGGGE</sequence>
<dbReference type="InterPro" id="IPR030922">
    <property type="entry name" value="LptF"/>
</dbReference>
<keyword evidence="7" id="KW-0997">Cell inner membrane</keyword>
<name>A0ABP7P400_9GAMM</name>
<dbReference type="PANTHER" id="PTHR33529:SF7">
    <property type="entry name" value="LIPOPOLYSACCHARIDE EXPORT SYSTEM PERMEASE PROTEIN LPTF"/>
    <property type="match status" value="1"/>
</dbReference>
<evidence type="ECO:0000256" key="12">
    <source>
        <dbReference type="SAM" id="Phobius"/>
    </source>
</evidence>
<accession>A0ABP7P400</accession>
<comment type="function">
    <text evidence="1">Part of the ABC transporter complex LptBFG involved in the translocation of lipopolysaccharide (LPS) from the inner membrane to the outer membrane.</text>
</comment>
<dbReference type="NCBIfam" id="TIGR04407">
    <property type="entry name" value="LptF_YjgP"/>
    <property type="match status" value="1"/>
</dbReference>
<dbReference type="InterPro" id="IPR005495">
    <property type="entry name" value="LptG/LptF_permease"/>
</dbReference>
<gene>
    <name evidence="13" type="primary">lptF</name>
    <name evidence="13" type="ORF">GCM10022278_16900</name>
</gene>
<dbReference type="PANTHER" id="PTHR33529">
    <property type="entry name" value="SLR0882 PROTEIN-RELATED"/>
    <property type="match status" value="1"/>
</dbReference>
<reference evidence="14" key="1">
    <citation type="journal article" date="2019" name="Int. J. Syst. Evol. Microbiol.">
        <title>The Global Catalogue of Microorganisms (GCM) 10K type strain sequencing project: providing services to taxonomists for standard genome sequencing and annotation.</title>
        <authorList>
            <consortium name="The Broad Institute Genomics Platform"/>
            <consortium name="The Broad Institute Genome Sequencing Center for Infectious Disease"/>
            <person name="Wu L."/>
            <person name="Ma J."/>
        </authorList>
    </citation>
    <scope>NUCLEOTIDE SEQUENCE [LARGE SCALE GENOMIC DNA]</scope>
    <source>
        <strain evidence="14">JCM 17555</strain>
    </source>
</reference>
<keyword evidence="14" id="KW-1185">Reference proteome</keyword>
<evidence type="ECO:0000256" key="7">
    <source>
        <dbReference type="ARBA" id="ARBA00022519"/>
    </source>
</evidence>
<comment type="similarity">
    <text evidence="3">Belongs to the LptF/LptG family.</text>
</comment>
<feature type="transmembrane region" description="Helical" evidence="12">
    <location>
        <begin position="20"/>
        <end position="39"/>
    </location>
</feature>
<evidence type="ECO:0000313" key="13">
    <source>
        <dbReference type="EMBL" id="GAA3959200.1"/>
    </source>
</evidence>
<evidence type="ECO:0000256" key="10">
    <source>
        <dbReference type="ARBA" id="ARBA00023136"/>
    </source>
</evidence>
<protein>
    <recommendedName>
        <fullName evidence="4">Lipopolysaccharide export system permease protein LptF</fullName>
    </recommendedName>
</protein>
<feature type="transmembrane region" description="Helical" evidence="12">
    <location>
        <begin position="333"/>
        <end position="357"/>
    </location>
</feature>
<proteinExistence type="inferred from homology"/>
<feature type="transmembrane region" description="Helical" evidence="12">
    <location>
        <begin position="59"/>
        <end position="80"/>
    </location>
</feature>
<comment type="subunit">
    <text evidence="11">Component of the lipopolysaccharide transport and assembly complex. The LptBFG transporter is composed of two ATP-binding proteins (LptB) and two transmembrane proteins (LptF and LptG).</text>
</comment>
<evidence type="ECO:0000256" key="3">
    <source>
        <dbReference type="ARBA" id="ARBA00007725"/>
    </source>
</evidence>
<evidence type="ECO:0000256" key="2">
    <source>
        <dbReference type="ARBA" id="ARBA00004429"/>
    </source>
</evidence>
<evidence type="ECO:0000256" key="11">
    <source>
        <dbReference type="ARBA" id="ARBA00026081"/>
    </source>
</evidence>
<feature type="transmembrane region" description="Helical" evidence="12">
    <location>
        <begin position="301"/>
        <end position="321"/>
    </location>
</feature>
<comment type="subcellular location">
    <subcellularLocation>
        <location evidence="2">Cell inner membrane</location>
        <topology evidence="2">Multi-pass membrane protein</topology>
    </subcellularLocation>
</comment>
<keyword evidence="8 12" id="KW-0812">Transmembrane</keyword>
<evidence type="ECO:0000256" key="5">
    <source>
        <dbReference type="ARBA" id="ARBA00022448"/>
    </source>
</evidence>
<keyword evidence="6" id="KW-1003">Cell membrane</keyword>
<evidence type="ECO:0000256" key="8">
    <source>
        <dbReference type="ARBA" id="ARBA00022692"/>
    </source>
</evidence>
<keyword evidence="5" id="KW-0813">Transport</keyword>
<feature type="transmembrane region" description="Helical" evidence="12">
    <location>
        <begin position="101"/>
        <end position="123"/>
    </location>
</feature>
<evidence type="ECO:0000256" key="6">
    <source>
        <dbReference type="ARBA" id="ARBA00022475"/>
    </source>
</evidence>
<evidence type="ECO:0000313" key="14">
    <source>
        <dbReference type="Proteomes" id="UP001501337"/>
    </source>
</evidence>
<evidence type="ECO:0000256" key="4">
    <source>
        <dbReference type="ARBA" id="ARBA00014213"/>
    </source>
</evidence>
<dbReference type="RefSeq" id="WP_344805260.1">
    <property type="nucleotide sequence ID" value="NZ_BAABBO010000007.1"/>
</dbReference>
<feature type="transmembrane region" description="Helical" evidence="12">
    <location>
        <begin position="271"/>
        <end position="289"/>
    </location>
</feature>
<dbReference type="Pfam" id="PF03739">
    <property type="entry name" value="LptF_LptG"/>
    <property type="match status" value="1"/>
</dbReference>
<evidence type="ECO:0000256" key="9">
    <source>
        <dbReference type="ARBA" id="ARBA00022989"/>
    </source>
</evidence>